<dbReference type="Pfam" id="PF02810">
    <property type="entry name" value="SEC-C"/>
    <property type="match status" value="1"/>
</dbReference>
<dbReference type="InterPro" id="IPR004027">
    <property type="entry name" value="SEC_C_motif"/>
</dbReference>
<dbReference type="SUPFAM" id="SSF103642">
    <property type="entry name" value="Sec-C motif"/>
    <property type="match status" value="1"/>
</dbReference>
<organism evidence="2">
    <name type="scientific">Sorangium cellulosum</name>
    <name type="common">Polyangium cellulosum</name>
    <dbReference type="NCBI Taxonomy" id="56"/>
    <lineage>
        <taxon>Bacteria</taxon>
        <taxon>Pseudomonadati</taxon>
        <taxon>Myxococcota</taxon>
        <taxon>Polyangia</taxon>
        <taxon>Polyangiales</taxon>
        <taxon>Polyangiaceae</taxon>
        <taxon>Sorangium</taxon>
    </lineage>
</organism>
<reference evidence="2" key="1">
    <citation type="journal article" date="2018" name="J. Ind. Microbiol. Biotechnol.">
        <title>Genome mining reveals uncommon alkylpyrones as type III PKS products from myxobacteria.</title>
        <authorList>
            <person name="Hug J.J."/>
            <person name="Panter F."/>
            <person name="Krug D."/>
            <person name="Muller R."/>
        </authorList>
    </citation>
    <scope>NUCLEOTIDE SEQUENCE</scope>
    <source>
        <strain evidence="2">So ce1128</strain>
    </source>
</reference>
<sequence>MYPTPGAKDNAVHQRARARKQAAPISSADPCCTGIDEAGGLCALVEATFWAGFTEHRPVDYLDQLPTGGALVVIDPNVRLEMSCVSGCELRVGSQRPAASGWSSGVPGRGGRGADLSLSVRAGTQAGVQHAEHFLSRLDRLPRSEVDLALELYRDPELLRAVLDAVTLPERVERVAISLDDPMQGPFLVVTRSGHFVTCLGRGMRAGDLPVVKRGELDAISRNVARLRERMDLAKQLGGERGHARLLRRLLVASDSVSREDFLAVAAWEPLLGPVFLDLYLAMGRELSLQGPMLRTRRSRRAQDEEVLHAYWNLLHAAGHMALLGAITADREQYVSLTDQHKGARAAFSYPLTGTGVVTFILKGAWAAARLGKLMLPDYKRALAEDVSFFELLDTLFALLAIGTRAKNTRAEIAKALHAAPSTARTPQAKRIREAMGREVQLCCEITAQLLEAPAEELEAVVRRIGESYFDPGAERLDDPMREELVRTLPLMSWTDGITDGKKLLVSLHLIAATARGTPEQFYLPGELAEALHQPWTPANTWLVLDPLLKAEQAGRKPGAHAASIGRQDPCPCGSGRKFKRCCGK</sequence>
<accession>A0A3S5GY98</accession>
<proteinExistence type="predicted"/>
<dbReference type="EMBL" id="MH908920">
    <property type="protein sequence ID" value="AYM54278.1"/>
    <property type="molecule type" value="Genomic_DNA"/>
</dbReference>
<name>A0A3S5GY98_SORCE</name>
<evidence type="ECO:0000313" key="2">
    <source>
        <dbReference type="EMBL" id="AYM54278.1"/>
    </source>
</evidence>
<dbReference type="AlphaFoldDB" id="A0A3S5GY98"/>
<dbReference type="Gene3D" id="3.10.450.50">
    <property type="match status" value="1"/>
</dbReference>
<evidence type="ECO:0000256" key="1">
    <source>
        <dbReference type="SAM" id="MobiDB-lite"/>
    </source>
</evidence>
<protein>
    <submittedName>
        <fullName evidence="2">Uncharacterized protein</fullName>
    </submittedName>
</protein>
<feature type="region of interest" description="Disordered" evidence="1">
    <location>
        <begin position="1"/>
        <end position="21"/>
    </location>
</feature>